<reference evidence="1" key="2">
    <citation type="submission" date="2020-09" db="EMBL/GenBank/DDBJ databases">
        <authorList>
            <person name="Sun Q."/>
            <person name="Ohkuma M."/>
        </authorList>
    </citation>
    <scope>NUCLEOTIDE SEQUENCE</scope>
    <source>
        <strain evidence="1">JCM 31311</strain>
    </source>
</reference>
<evidence type="ECO:0000313" key="2">
    <source>
        <dbReference type="Proteomes" id="UP000603865"/>
    </source>
</evidence>
<dbReference type="Proteomes" id="UP000603865">
    <property type="component" value="Unassembled WGS sequence"/>
</dbReference>
<name>A0A918FEL7_9DEIO</name>
<dbReference type="EMBL" id="BMQL01000049">
    <property type="protein sequence ID" value="GGR30252.1"/>
    <property type="molecule type" value="Genomic_DNA"/>
</dbReference>
<reference evidence="1" key="1">
    <citation type="journal article" date="2014" name="Int. J. Syst. Evol. Microbiol.">
        <title>Complete genome sequence of Corynebacterium casei LMG S-19264T (=DSM 44701T), isolated from a smear-ripened cheese.</title>
        <authorList>
            <consortium name="US DOE Joint Genome Institute (JGI-PGF)"/>
            <person name="Walter F."/>
            <person name="Albersmeier A."/>
            <person name="Kalinowski J."/>
            <person name="Ruckert C."/>
        </authorList>
    </citation>
    <scope>NUCLEOTIDE SEQUENCE</scope>
    <source>
        <strain evidence="1">JCM 31311</strain>
    </source>
</reference>
<evidence type="ECO:0000313" key="1">
    <source>
        <dbReference type="EMBL" id="GGR30252.1"/>
    </source>
</evidence>
<comment type="caution">
    <text evidence="1">The sequence shown here is derived from an EMBL/GenBank/DDBJ whole genome shotgun (WGS) entry which is preliminary data.</text>
</comment>
<accession>A0A918FEL7</accession>
<dbReference type="AlphaFoldDB" id="A0A918FEL7"/>
<proteinExistence type="predicted"/>
<protein>
    <submittedName>
        <fullName evidence="1">Uncharacterized protein</fullName>
    </submittedName>
</protein>
<sequence length="52" mass="5960">MDKRWHPQQLTHTQQAEHRLTAAKQLEAGASRPQIKAQFGVSYKTINCWVAV</sequence>
<gene>
    <name evidence="1" type="ORF">GCM10008957_46310</name>
</gene>
<organism evidence="1 2">
    <name type="scientific">Deinococcus ruber</name>
    <dbReference type="NCBI Taxonomy" id="1848197"/>
    <lineage>
        <taxon>Bacteria</taxon>
        <taxon>Thermotogati</taxon>
        <taxon>Deinococcota</taxon>
        <taxon>Deinococci</taxon>
        <taxon>Deinococcales</taxon>
        <taxon>Deinococcaceae</taxon>
        <taxon>Deinococcus</taxon>
    </lineage>
</organism>
<keyword evidence="2" id="KW-1185">Reference proteome</keyword>